<organism evidence="2">
    <name type="scientific">Cacopsylla melanoneura</name>
    <dbReference type="NCBI Taxonomy" id="428564"/>
    <lineage>
        <taxon>Eukaryota</taxon>
        <taxon>Metazoa</taxon>
        <taxon>Ecdysozoa</taxon>
        <taxon>Arthropoda</taxon>
        <taxon>Hexapoda</taxon>
        <taxon>Insecta</taxon>
        <taxon>Pterygota</taxon>
        <taxon>Neoptera</taxon>
        <taxon>Paraneoptera</taxon>
        <taxon>Hemiptera</taxon>
        <taxon>Sternorrhyncha</taxon>
        <taxon>Psylloidea</taxon>
        <taxon>Psyllidae</taxon>
        <taxon>Psyllinae</taxon>
        <taxon>Cacopsylla</taxon>
    </lineage>
</organism>
<feature type="transmembrane region" description="Helical" evidence="1">
    <location>
        <begin position="65"/>
        <end position="90"/>
    </location>
</feature>
<proteinExistence type="predicted"/>
<feature type="transmembrane region" description="Helical" evidence="1">
    <location>
        <begin position="36"/>
        <end position="58"/>
    </location>
</feature>
<keyword evidence="1" id="KW-0472">Membrane</keyword>
<evidence type="ECO:0000256" key="1">
    <source>
        <dbReference type="SAM" id="Phobius"/>
    </source>
</evidence>
<sequence>MYLRLGGEGSMLATKFFISGDSGGYFLPSSVTSFNFLLLFCILDLFTFFAILGILFLSKIFLGKYFLYNCILFSVDFVAFFLIFISFSLLRLFKFTLFAFSSFSRSTIST</sequence>
<dbReference type="AlphaFoldDB" id="A0A8D8R1S9"/>
<dbReference type="EMBL" id="HBUF01123820">
    <property type="protein sequence ID" value="CAG6642700.1"/>
    <property type="molecule type" value="Transcribed_RNA"/>
</dbReference>
<reference evidence="2" key="1">
    <citation type="submission" date="2021-05" db="EMBL/GenBank/DDBJ databases">
        <authorList>
            <person name="Alioto T."/>
            <person name="Alioto T."/>
            <person name="Gomez Garrido J."/>
        </authorList>
    </citation>
    <scope>NUCLEOTIDE SEQUENCE</scope>
</reference>
<protein>
    <submittedName>
        <fullName evidence="2">Uncharacterized protein</fullName>
    </submittedName>
</protein>
<keyword evidence="1" id="KW-1133">Transmembrane helix</keyword>
<evidence type="ECO:0000313" key="2">
    <source>
        <dbReference type="EMBL" id="CAG6642700.1"/>
    </source>
</evidence>
<accession>A0A8D8R1S9</accession>
<name>A0A8D8R1S9_9HEMI</name>
<dbReference type="EMBL" id="HBUF01123819">
    <property type="protein sequence ID" value="CAG6642698.1"/>
    <property type="molecule type" value="Transcribed_RNA"/>
</dbReference>
<keyword evidence="1" id="KW-0812">Transmembrane</keyword>